<dbReference type="Gene3D" id="3.40.1440.10">
    <property type="entry name" value="GIY-YIG endonuclease"/>
    <property type="match status" value="1"/>
</dbReference>
<dbReference type="Pfam" id="PF00929">
    <property type="entry name" value="RNase_T"/>
    <property type="match status" value="1"/>
</dbReference>
<dbReference type="PROSITE" id="PS50164">
    <property type="entry name" value="GIY_YIG"/>
    <property type="match status" value="1"/>
</dbReference>
<name>A0ABV5CBA8_9SPHI</name>
<dbReference type="CDD" id="cd10434">
    <property type="entry name" value="GIY-YIG_UvrC_Cho"/>
    <property type="match status" value="1"/>
</dbReference>
<dbReference type="InterPro" id="IPR006054">
    <property type="entry name" value="DnaQ"/>
</dbReference>
<dbReference type="SUPFAM" id="SSF53098">
    <property type="entry name" value="Ribonuclease H-like"/>
    <property type="match status" value="1"/>
</dbReference>
<dbReference type="RefSeq" id="WP_375556327.1">
    <property type="nucleotide sequence ID" value="NZ_JBBVGT010000002.1"/>
</dbReference>
<dbReference type="Pfam" id="PF01541">
    <property type="entry name" value="GIY-YIG"/>
    <property type="match status" value="1"/>
</dbReference>
<dbReference type="InterPro" id="IPR035901">
    <property type="entry name" value="GIY-YIG_endonuc_sf"/>
</dbReference>
<dbReference type="SMART" id="SM00479">
    <property type="entry name" value="EXOIII"/>
    <property type="match status" value="1"/>
</dbReference>
<dbReference type="InterPro" id="IPR047296">
    <property type="entry name" value="GIY-YIG_UvrC_Cho"/>
</dbReference>
<dbReference type="NCBIfam" id="TIGR00573">
    <property type="entry name" value="dnaq"/>
    <property type="match status" value="1"/>
</dbReference>
<dbReference type="EMBL" id="JBBVGT010000002">
    <property type="protein sequence ID" value="MFB5944766.1"/>
    <property type="molecule type" value="Genomic_DNA"/>
</dbReference>
<reference evidence="2 3" key="1">
    <citation type="submission" date="2024-04" db="EMBL/GenBank/DDBJ databases">
        <title>Albibacterium profundi sp. nov., isolated from sediment of the Challenger Deep of Mariana Trench.</title>
        <authorList>
            <person name="Wang Y."/>
        </authorList>
    </citation>
    <scope>NUCLEOTIDE SEQUENCE [LARGE SCALE GENOMIC DNA]</scope>
    <source>
        <strain evidence="2 3">RHL897</strain>
    </source>
</reference>
<dbReference type="InterPro" id="IPR013520">
    <property type="entry name" value="Ribonucl_H"/>
</dbReference>
<evidence type="ECO:0000313" key="3">
    <source>
        <dbReference type="Proteomes" id="UP001580928"/>
    </source>
</evidence>
<dbReference type="Proteomes" id="UP001580928">
    <property type="component" value="Unassembled WGS sequence"/>
</dbReference>
<keyword evidence="2" id="KW-0269">Exonuclease</keyword>
<keyword evidence="2" id="KW-0540">Nuclease</keyword>
<dbReference type="CDD" id="cd06127">
    <property type="entry name" value="DEDDh"/>
    <property type="match status" value="1"/>
</dbReference>
<keyword evidence="3" id="KW-1185">Reference proteome</keyword>
<dbReference type="SMART" id="SM00465">
    <property type="entry name" value="GIYc"/>
    <property type="match status" value="1"/>
</dbReference>
<dbReference type="GO" id="GO:0004527">
    <property type="term" value="F:exonuclease activity"/>
    <property type="evidence" value="ECO:0007669"/>
    <property type="project" value="UniProtKB-KW"/>
</dbReference>
<dbReference type="Gene3D" id="3.30.420.10">
    <property type="entry name" value="Ribonuclease H-like superfamily/Ribonuclease H"/>
    <property type="match status" value="1"/>
</dbReference>
<dbReference type="InterPro" id="IPR036397">
    <property type="entry name" value="RNaseH_sf"/>
</dbReference>
<keyword evidence="2" id="KW-0378">Hydrolase</keyword>
<proteinExistence type="predicted"/>
<dbReference type="PANTHER" id="PTHR30231:SF37">
    <property type="entry name" value="EXODEOXYRIBONUCLEASE 10"/>
    <property type="match status" value="1"/>
</dbReference>
<accession>A0ABV5CBA8</accession>
<dbReference type="InterPro" id="IPR000305">
    <property type="entry name" value="GIY-YIG_endonuc"/>
</dbReference>
<feature type="domain" description="GIY-YIG" evidence="1">
    <location>
        <begin position="203"/>
        <end position="281"/>
    </location>
</feature>
<dbReference type="InterPro" id="IPR012337">
    <property type="entry name" value="RNaseH-like_sf"/>
</dbReference>
<dbReference type="PANTHER" id="PTHR30231">
    <property type="entry name" value="DNA POLYMERASE III SUBUNIT EPSILON"/>
    <property type="match status" value="1"/>
</dbReference>
<comment type="caution">
    <text evidence="2">The sequence shown here is derived from an EMBL/GenBank/DDBJ whole genome shotgun (WGS) entry which is preliminary data.</text>
</comment>
<evidence type="ECO:0000313" key="2">
    <source>
        <dbReference type="EMBL" id="MFB5944766.1"/>
    </source>
</evidence>
<sequence length="463" mass="53357">MAKRENIEYAIVDIETTGGYASGSGITEIAILIHDGKRVVQRFEQLLDPQMPIPLHIQALTGIDDLMVAGCPTFADVSEEVYELLSNRVFVAHNVNFDYSFIRHHLTEAGLEWSANKLCTVRMSRKIRPGLRSYSLGRLCDALKLPIENRHRAGGDAEATAILFGKLLEWDDQNIINEMLKARSAEQRLPPNLPKKYFDDLPNRPGVYYFRNRQGKAIYIGKAVNVKKRVASHFTGNTPNPQRQHFLRDIYSITYEICGTELMAFLLECIEIKRLWPLYNRALKRFEAKFALYSYEDQNGYMRLAVGKKMKQQSCLQSYNRAVDAVSQLNTLIHDFDLDRKLCVFGLQHHPYQLNIIQKKDAPSCSVDIHNERVMQAIASLQKSEDCYVIIDKGRNEDEKSCIWVEDGQFHSMGYISTETDLRDPEDIRDSLSRYPTNHYMMQLIQSFAMKHPWKVKSRSDFS</sequence>
<organism evidence="2 3">
    <name type="scientific">Albibacterium profundi</name>
    <dbReference type="NCBI Taxonomy" id="3134906"/>
    <lineage>
        <taxon>Bacteria</taxon>
        <taxon>Pseudomonadati</taxon>
        <taxon>Bacteroidota</taxon>
        <taxon>Sphingobacteriia</taxon>
        <taxon>Sphingobacteriales</taxon>
        <taxon>Sphingobacteriaceae</taxon>
        <taxon>Albibacterium</taxon>
    </lineage>
</organism>
<evidence type="ECO:0000259" key="1">
    <source>
        <dbReference type="PROSITE" id="PS50164"/>
    </source>
</evidence>
<protein>
    <submittedName>
        <fullName evidence="2">Exonuclease domain-containing protein</fullName>
    </submittedName>
</protein>
<gene>
    <name evidence="2" type="ORF">WKR92_02860</name>
</gene>
<dbReference type="SUPFAM" id="SSF82771">
    <property type="entry name" value="GIY-YIG endonuclease"/>
    <property type="match status" value="1"/>
</dbReference>